<accession>B8FD48</accession>
<dbReference type="PROSITE" id="PS51257">
    <property type="entry name" value="PROKAR_LIPOPROTEIN"/>
    <property type="match status" value="1"/>
</dbReference>
<gene>
    <name evidence="2" type="ordered locus">Dalk_4802</name>
</gene>
<evidence type="ECO:0008006" key="4">
    <source>
        <dbReference type="Google" id="ProtNLM"/>
    </source>
</evidence>
<keyword evidence="3" id="KW-1185">Reference proteome</keyword>
<dbReference type="HOGENOM" id="CLU_1530152_0_0_7"/>
<sequence length="175" mass="19543">MKFNLRNAAVWVVLVCLTLAIGGCSQNPVDLVKTGVLKMDESVTVGDAFNGYHYFDVSDWQTFQDSQNRQVVQFNASFNYDKFADSEFEGIKLTAERLKEGKAKMGDITMTYTAQFSISKDGETFSLSYSGFHMSGTNAQTGEKVEFDLPDEEYYALQCIYGNKPVPQVWGMLAG</sequence>
<dbReference type="AlphaFoldDB" id="B8FD48"/>
<proteinExistence type="predicted"/>
<name>B8FD48_DESAL</name>
<dbReference type="RefSeq" id="WP_015949518.1">
    <property type="nucleotide sequence ID" value="NC_011768.1"/>
</dbReference>
<evidence type="ECO:0000313" key="3">
    <source>
        <dbReference type="Proteomes" id="UP000000739"/>
    </source>
</evidence>
<dbReference type="KEGG" id="dal:Dalk_4802"/>
<organism evidence="2 3">
    <name type="scientific">Desulfatibacillum aliphaticivorans</name>
    <dbReference type="NCBI Taxonomy" id="218208"/>
    <lineage>
        <taxon>Bacteria</taxon>
        <taxon>Pseudomonadati</taxon>
        <taxon>Thermodesulfobacteriota</taxon>
        <taxon>Desulfobacteria</taxon>
        <taxon>Desulfobacterales</taxon>
        <taxon>Desulfatibacillaceae</taxon>
        <taxon>Desulfatibacillum</taxon>
    </lineage>
</organism>
<keyword evidence="1" id="KW-0732">Signal</keyword>
<evidence type="ECO:0000256" key="1">
    <source>
        <dbReference type="SAM" id="SignalP"/>
    </source>
</evidence>
<dbReference type="EMBL" id="CP001322">
    <property type="protein sequence ID" value="ACL06479.1"/>
    <property type="molecule type" value="Genomic_DNA"/>
</dbReference>
<dbReference type="Proteomes" id="UP000000739">
    <property type="component" value="Chromosome"/>
</dbReference>
<dbReference type="eggNOG" id="ENOG50319PS">
    <property type="taxonomic scope" value="Bacteria"/>
</dbReference>
<reference evidence="2 3" key="1">
    <citation type="journal article" date="2012" name="Environ. Microbiol.">
        <title>The genome sequence of Desulfatibacillum alkenivorans AK-01: a blueprint for anaerobic alkane oxidation.</title>
        <authorList>
            <person name="Callaghan A.V."/>
            <person name="Morris B.E."/>
            <person name="Pereira I.A."/>
            <person name="McInerney M.J."/>
            <person name="Austin R.N."/>
            <person name="Groves J.T."/>
            <person name="Kukor J.J."/>
            <person name="Suflita J.M."/>
            <person name="Young L.Y."/>
            <person name="Zylstra G.J."/>
            <person name="Wawrik B."/>
        </authorList>
    </citation>
    <scope>NUCLEOTIDE SEQUENCE [LARGE SCALE GENOMIC DNA]</scope>
    <source>
        <strain evidence="2 3">AK-01</strain>
    </source>
</reference>
<protein>
    <recommendedName>
        <fullName evidence="4">Lipoprotein</fullName>
    </recommendedName>
</protein>
<feature type="chain" id="PRO_5002868972" description="Lipoprotein" evidence="1">
    <location>
        <begin position="23"/>
        <end position="175"/>
    </location>
</feature>
<feature type="signal peptide" evidence="1">
    <location>
        <begin position="1"/>
        <end position="22"/>
    </location>
</feature>
<evidence type="ECO:0000313" key="2">
    <source>
        <dbReference type="EMBL" id="ACL06479.1"/>
    </source>
</evidence>